<dbReference type="InterPro" id="IPR011075">
    <property type="entry name" value="TetR_C"/>
</dbReference>
<protein>
    <submittedName>
        <fullName evidence="6">TetR/AcrR family transcriptional regulator</fullName>
    </submittedName>
</protein>
<dbReference type="Gene3D" id="1.10.357.10">
    <property type="entry name" value="Tetracycline Repressor, domain 2"/>
    <property type="match status" value="1"/>
</dbReference>
<dbReference type="InterPro" id="IPR009057">
    <property type="entry name" value="Homeodomain-like_sf"/>
</dbReference>
<organism evidence="6 7">
    <name type="scientific">Mycobacterium deserti</name>
    <dbReference type="NCBI Taxonomy" id="2978347"/>
    <lineage>
        <taxon>Bacteria</taxon>
        <taxon>Bacillati</taxon>
        <taxon>Actinomycetota</taxon>
        <taxon>Actinomycetes</taxon>
        <taxon>Mycobacteriales</taxon>
        <taxon>Mycobacteriaceae</taxon>
        <taxon>Mycobacterium</taxon>
    </lineage>
</organism>
<name>A0ABT2MIM2_9MYCO</name>
<reference evidence="7" key="1">
    <citation type="submission" date="2023-07" db="EMBL/GenBank/DDBJ databases">
        <authorList>
            <person name="Deng Y."/>
            <person name="Zhang Y.-Q."/>
        </authorList>
    </citation>
    <scope>NUCLEOTIDE SEQUENCE [LARGE SCALE GENOMIC DNA]</scope>
    <source>
        <strain evidence="7">CPCC 205710</strain>
    </source>
</reference>
<dbReference type="PANTHER" id="PTHR47506">
    <property type="entry name" value="TRANSCRIPTIONAL REGULATORY PROTEIN"/>
    <property type="match status" value="1"/>
</dbReference>
<evidence type="ECO:0000313" key="7">
    <source>
        <dbReference type="Proteomes" id="UP001206639"/>
    </source>
</evidence>
<comment type="caution">
    <text evidence="6">The sequence shown here is derived from an EMBL/GenBank/DDBJ whole genome shotgun (WGS) entry which is preliminary data.</text>
</comment>
<dbReference type="PROSITE" id="PS50977">
    <property type="entry name" value="HTH_TETR_2"/>
    <property type="match status" value="1"/>
</dbReference>
<accession>A0ABT2MIM2</accession>
<dbReference type="InterPro" id="IPR001647">
    <property type="entry name" value="HTH_TetR"/>
</dbReference>
<keyword evidence="1" id="KW-0805">Transcription regulation</keyword>
<dbReference type="PANTHER" id="PTHR47506:SF6">
    <property type="entry name" value="HTH-TYPE TRANSCRIPTIONAL REPRESSOR NEMR"/>
    <property type="match status" value="1"/>
</dbReference>
<dbReference type="SUPFAM" id="SSF46689">
    <property type="entry name" value="Homeodomain-like"/>
    <property type="match status" value="1"/>
</dbReference>
<keyword evidence="3" id="KW-0804">Transcription</keyword>
<keyword evidence="2 4" id="KW-0238">DNA-binding</keyword>
<evidence type="ECO:0000256" key="4">
    <source>
        <dbReference type="PROSITE-ProRule" id="PRU00335"/>
    </source>
</evidence>
<evidence type="ECO:0000259" key="5">
    <source>
        <dbReference type="PROSITE" id="PS50977"/>
    </source>
</evidence>
<dbReference type="PRINTS" id="PR00455">
    <property type="entry name" value="HTHTETR"/>
</dbReference>
<proteinExistence type="predicted"/>
<dbReference type="SUPFAM" id="SSF48498">
    <property type="entry name" value="Tetracyclin repressor-like, C-terminal domain"/>
    <property type="match status" value="1"/>
</dbReference>
<keyword evidence="7" id="KW-1185">Reference proteome</keyword>
<dbReference type="Pfam" id="PF00440">
    <property type="entry name" value="TetR_N"/>
    <property type="match status" value="1"/>
</dbReference>
<sequence>MNDPSPAGERILAAATEIFYTEGIGAVGVDRIAAEAAVTKPTLYAQFGSKANLIAAVLDRRSRDRQAAIESMLADFDGDAEARLLAVFDWLAEGHGKSGFRGCPFINAAVELPDARHPARLVILDYKRWLRTMLTSLASAAGAADPERLGSDLQLLIDGANARVVVEDDRSAMRDARRVASSLLASDLSNRRTSPREA</sequence>
<dbReference type="EMBL" id="JAODWD010000008">
    <property type="protein sequence ID" value="MCT7662121.1"/>
    <property type="molecule type" value="Genomic_DNA"/>
</dbReference>
<gene>
    <name evidence="6" type="ORF">N4S67_27355</name>
</gene>
<dbReference type="Pfam" id="PF16925">
    <property type="entry name" value="TetR_C_13"/>
    <property type="match status" value="1"/>
</dbReference>
<dbReference type="InterPro" id="IPR036271">
    <property type="entry name" value="Tet_transcr_reg_TetR-rel_C_sf"/>
</dbReference>
<evidence type="ECO:0000256" key="3">
    <source>
        <dbReference type="ARBA" id="ARBA00023163"/>
    </source>
</evidence>
<evidence type="ECO:0000256" key="1">
    <source>
        <dbReference type="ARBA" id="ARBA00023015"/>
    </source>
</evidence>
<evidence type="ECO:0000313" key="6">
    <source>
        <dbReference type="EMBL" id="MCT7662121.1"/>
    </source>
</evidence>
<feature type="DNA-binding region" description="H-T-H motif" evidence="4">
    <location>
        <begin position="28"/>
        <end position="47"/>
    </location>
</feature>
<dbReference type="Proteomes" id="UP001206639">
    <property type="component" value="Unassembled WGS sequence"/>
</dbReference>
<feature type="domain" description="HTH tetR-type" evidence="5">
    <location>
        <begin position="5"/>
        <end position="65"/>
    </location>
</feature>
<evidence type="ECO:0000256" key="2">
    <source>
        <dbReference type="ARBA" id="ARBA00023125"/>
    </source>
</evidence>